<organism evidence="14 15">
    <name type="scientific">Ornithorhynchus anatinus</name>
    <name type="common">Duckbill platypus</name>
    <dbReference type="NCBI Taxonomy" id="9258"/>
    <lineage>
        <taxon>Eukaryota</taxon>
        <taxon>Metazoa</taxon>
        <taxon>Chordata</taxon>
        <taxon>Craniata</taxon>
        <taxon>Vertebrata</taxon>
        <taxon>Euteleostomi</taxon>
        <taxon>Mammalia</taxon>
        <taxon>Monotremata</taxon>
        <taxon>Ornithorhynchidae</taxon>
        <taxon>Ornithorhynchus</taxon>
    </lineage>
</organism>
<dbReference type="GO" id="GO:0004623">
    <property type="term" value="F:phospholipase A2 activity"/>
    <property type="evidence" value="ECO:0007669"/>
    <property type="project" value="UniProtKB-EC"/>
</dbReference>
<dbReference type="InterPro" id="IPR016090">
    <property type="entry name" value="PLA2-like_dom"/>
</dbReference>
<dbReference type="SUPFAM" id="SSF48619">
    <property type="entry name" value="Phospholipase A2, PLA2"/>
    <property type="match status" value="2"/>
</dbReference>
<evidence type="ECO:0000256" key="11">
    <source>
        <dbReference type="SAM" id="MobiDB-lite"/>
    </source>
</evidence>
<evidence type="ECO:0000256" key="7">
    <source>
        <dbReference type="ARBA" id="ARBA00022801"/>
    </source>
</evidence>
<dbReference type="PROSITE" id="PS00118">
    <property type="entry name" value="PA2_HIS"/>
    <property type="match status" value="1"/>
</dbReference>
<reference evidence="14" key="3">
    <citation type="submission" date="2025-09" db="UniProtKB">
        <authorList>
            <consortium name="Ensembl"/>
        </authorList>
    </citation>
    <scope>IDENTIFICATION</scope>
    <source>
        <strain evidence="14">Glennie</strain>
    </source>
</reference>
<reference evidence="14" key="2">
    <citation type="submission" date="2025-08" db="UniProtKB">
        <authorList>
            <consortium name="Ensembl"/>
        </authorList>
    </citation>
    <scope>IDENTIFICATION</scope>
    <source>
        <strain evidence="14">Glennie</strain>
    </source>
</reference>
<feature type="signal peptide" evidence="12">
    <location>
        <begin position="1"/>
        <end position="23"/>
    </location>
</feature>
<evidence type="ECO:0000256" key="9">
    <source>
        <dbReference type="ARBA" id="ARBA00023098"/>
    </source>
</evidence>
<comment type="subcellular location">
    <subcellularLocation>
        <location evidence="2">Secreted</location>
    </subcellularLocation>
</comment>
<dbReference type="Proteomes" id="UP000002279">
    <property type="component" value="Chromosome 2"/>
</dbReference>
<accession>F7C0H5</accession>
<dbReference type="HOGENOM" id="CLU_535922_0_0_1"/>
<feature type="chain" id="PRO_5028079251" description="phospholipase A2" evidence="12">
    <location>
        <begin position="24"/>
        <end position="534"/>
    </location>
</feature>
<sequence>MERARLLLLGLLGALTSLGLVLGEPSEPWPPLAWDSTFCHVAVPGAGPTAGLRYLSFLSQGPAGLGLFHASWDGQGHLLECARQDQASITFLYLTTCVQELGHNSTSRTSAMVTPSSPFARAPNPALLAALSALQESWPACSGSRELWAGARRKRVIRSPREESLMDRHQRARRGWTLPGTLWCGFGDSAENSSKLGFFQGPDKCCREHDNCAQSIGPFQFNYGIRNYRLHTISHCHCDTRFRRCLQRLRDSISDIVGVSFFNLLQIPCFVLKKEEECVEWHWWSGCKKYDSLPRAHLRPQKSYHHRWEVGTLTTPPSNPTPGPASTPTHGKDGVPHRARERQHAKKSSKDGGPRAPGTLVPTWSNSTASLPHLPGKGKDHQGLEKSCHCYQRLDQCENRIRPKESKFQLHNPHSHPLYHCNCTRRLARFLRKSRGFNEVSNELWDLLPTSCFELVAPEDCASGSSCSESLLAILMPTRHLQQLRRKQHHVQGEGPEWKKIKEKRRRRQEELQVPGKLFDICLQIVAARQRAPL</sequence>
<keyword evidence="10" id="KW-1015">Disulfide bond</keyword>
<dbReference type="AlphaFoldDB" id="F7C0H5"/>
<dbReference type="InterPro" id="IPR036444">
    <property type="entry name" value="PLipase_A2_dom_sf"/>
</dbReference>
<protein>
    <recommendedName>
        <fullName evidence="4">phospholipase A2</fullName>
        <ecNumber evidence="4">3.1.1.4</ecNumber>
    </recommendedName>
</protein>
<dbReference type="Bgee" id="ENSOANG00000000229">
    <property type="expression patterns" value="Expressed in cerebellum and 1 other cell type or tissue"/>
</dbReference>
<dbReference type="EC" id="3.1.1.4" evidence="4"/>
<comment type="cofactor">
    <cofactor evidence="1">
        <name>Ca(2+)</name>
        <dbReference type="ChEBI" id="CHEBI:29108"/>
    </cofactor>
</comment>
<proteinExistence type="inferred from homology"/>
<keyword evidence="7" id="KW-0378">Hydrolase</keyword>
<evidence type="ECO:0000313" key="14">
    <source>
        <dbReference type="Ensembl" id="ENSOANP00000000399.2"/>
    </source>
</evidence>
<keyword evidence="15" id="KW-1185">Reference proteome</keyword>
<evidence type="ECO:0000256" key="3">
    <source>
        <dbReference type="ARBA" id="ARBA00007056"/>
    </source>
</evidence>
<name>F7C0H5_ORNAN</name>
<keyword evidence="12" id="KW-0732">Signal</keyword>
<dbReference type="Ensembl" id="ENSOANT00000000399.2">
    <property type="protein sequence ID" value="ENSOANP00000000399.2"/>
    <property type="gene ID" value="ENSOANG00000000229.3"/>
</dbReference>
<reference evidence="14 15" key="1">
    <citation type="journal article" date="2008" name="Nature">
        <title>Genome analysis of the platypus reveals unique signatures of evolution.</title>
        <authorList>
            <person name="Warren W.C."/>
            <person name="Hillier L.W."/>
            <person name="Marshall Graves J.A."/>
            <person name="Birney E."/>
            <person name="Ponting C.P."/>
            <person name="Grutzner F."/>
            <person name="Belov K."/>
            <person name="Miller W."/>
            <person name="Clarke L."/>
            <person name="Chinwalla A.T."/>
            <person name="Yang S.P."/>
            <person name="Heger A."/>
            <person name="Locke D.P."/>
            <person name="Miethke P."/>
            <person name="Waters P.D."/>
            <person name="Veyrunes F."/>
            <person name="Fulton L."/>
            <person name="Fulton B."/>
            <person name="Graves T."/>
            <person name="Wallis J."/>
            <person name="Puente X.S."/>
            <person name="Lopez-Otin C."/>
            <person name="Ordonez G.R."/>
            <person name="Eichler E.E."/>
            <person name="Chen L."/>
            <person name="Cheng Z."/>
            <person name="Deakin J.E."/>
            <person name="Alsop A."/>
            <person name="Thompson K."/>
            <person name="Kirby P."/>
            <person name="Papenfuss A.T."/>
            <person name="Wakefield M.J."/>
            <person name="Olender T."/>
            <person name="Lancet D."/>
            <person name="Huttley G.A."/>
            <person name="Smit A.F."/>
            <person name="Pask A."/>
            <person name="Temple-Smith P."/>
            <person name="Batzer M.A."/>
            <person name="Walker J.A."/>
            <person name="Konkel M.K."/>
            <person name="Harris R.S."/>
            <person name="Whittington C.M."/>
            <person name="Wong E.S."/>
            <person name="Gemmell N.J."/>
            <person name="Buschiazzo E."/>
            <person name="Vargas Jentzsch I.M."/>
            <person name="Merkel A."/>
            <person name="Schmitz J."/>
            <person name="Zemann A."/>
            <person name="Churakov G."/>
            <person name="Kriegs J.O."/>
            <person name="Brosius J."/>
            <person name="Murchison E.P."/>
            <person name="Sachidanandam R."/>
            <person name="Smith C."/>
            <person name="Hannon G.J."/>
            <person name="Tsend-Ayush E."/>
            <person name="McMillan D."/>
            <person name="Attenborough R."/>
            <person name="Rens W."/>
            <person name="Ferguson-Smith M."/>
            <person name="Lefevre C.M."/>
            <person name="Sharp J.A."/>
            <person name="Nicholas K.R."/>
            <person name="Ray D.A."/>
            <person name="Kube M."/>
            <person name="Reinhardt R."/>
            <person name="Pringle T.H."/>
            <person name="Taylor J."/>
            <person name="Jones R.C."/>
            <person name="Nixon B."/>
            <person name="Dacheux J.L."/>
            <person name="Niwa H."/>
            <person name="Sekita Y."/>
            <person name="Huang X."/>
            <person name="Stark A."/>
            <person name="Kheradpour P."/>
            <person name="Kellis M."/>
            <person name="Flicek P."/>
            <person name="Chen Y."/>
            <person name="Webber C."/>
            <person name="Hardison R."/>
            <person name="Nelson J."/>
            <person name="Hallsworth-Pepin K."/>
            <person name="Delehaunty K."/>
            <person name="Markovic C."/>
            <person name="Minx P."/>
            <person name="Feng Y."/>
            <person name="Kremitzki C."/>
            <person name="Mitreva M."/>
            <person name="Glasscock J."/>
            <person name="Wylie T."/>
            <person name="Wohldmann P."/>
            <person name="Thiru P."/>
            <person name="Nhan M.N."/>
            <person name="Pohl C.S."/>
            <person name="Smith S.M."/>
            <person name="Hou S."/>
            <person name="Nefedov M."/>
            <person name="de Jong P.J."/>
            <person name="Renfree M.B."/>
            <person name="Mardis E.R."/>
            <person name="Wilson R.K."/>
        </authorList>
    </citation>
    <scope>NUCLEOTIDE SEQUENCE [LARGE SCALE GENOMIC DNA]</scope>
    <source>
        <strain evidence="14 15">Glennie</strain>
    </source>
</reference>
<feature type="domain" description="Phospholipase A2-like central" evidence="13">
    <location>
        <begin position="178"/>
        <end position="272"/>
    </location>
</feature>
<dbReference type="GO" id="GO:0006644">
    <property type="term" value="P:phospholipid metabolic process"/>
    <property type="evidence" value="ECO:0007669"/>
    <property type="project" value="InterPro"/>
</dbReference>
<dbReference type="FunFam" id="1.20.90.10:FF:000002">
    <property type="entry name" value="Phospholipase A2 group III"/>
    <property type="match status" value="1"/>
</dbReference>
<evidence type="ECO:0000256" key="4">
    <source>
        <dbReference type="ARBA" id="ARBA00013278"/>
    </source>
</evidence>
<dbReference type="FunCoup" id="F7C0H5">
    <property type="interactions" value="419"/>
</dbReference>
<dbReference type="GeneTree" id="ENSGT00940000161662"/>
<evidence type="ECO:0000256" key="6">
    <source>
        <dbReference type="ARBA" id="ARBA00022723"/>
    </source>
</evidence>
<keyword evidence="5" id="KW-0964">Secreted</keyword>
<feature type="region of interest" description="Disordered" evidence="11">
    <location>
        <begin position="310"/>
        <end position="378"/>
    </location>
</feature>
<dbReference type="Pfam" id="PF05826">
    <property type="entry name" value="Phospholip_A2_2"/>
    <property type="match status" value="2"/>
</dbReference>
<dbReference type="GO" id="GO:0046872">
    <property type="term" value="F:metal ion binding"/>
    <property type="evidence" value="ECO:0007669"/>
    <property type="project" value="UniProtKB-KW"/>
</dbReference>
<comment type="similarity">
    <text evidence="3">Belongs to the phospholipase A2 family.</text>
</comment>
<dbReference type="InParanoid" id="F7C0H5"/>
<dbReference type="CDD" id="cd04704">
    <property type="entry name" value="PLA2_bee_venom_like"/>
    <property type="match status" value="1"/>
</dbReference>
<evidence type="ECO:0000313" key="15">
    <source>
        <dbReference type="Proteomes" id="UP000002279"/>
    </source>
</evidence>
<keyword evidence="9" id="KW-0443">Lipid metabolism</keyword>
<evidence type="ECO:0000256" key="12">
    <source>
        <dbReference type="SAM" id="SignalP"/>
    </source>
</evidence>
<dbReference type="InterPro" id="IPR033113">
    <property type="entry name" value="PLA2_histidine"/>
</dbReference>
<dbReference type="GO" id="GO:0005576">
    <property type="term" value="C:extracellular region"/>
    <property type="evidence" value="ECO:0007669"/>
    <property type="project" value="UniProtKB-SubCell"/>
</dbReference>
<evidence type="ECO:0000259" key="13">
    <source>
        <dbReference type="Pfam" id="PF05826"/>
    </source>
</evidence>
<evidence type="ECO:0000256" key="2">
    <source>
        <dbReference type="ARBA" id="ARBA00004613"/>
    </source>
</evidence>
<keyword evidence="8" id="KW-0106">Calcium</keyword>
<evidence type="ECO:0000256" key="10">
    <source>
        <dbReference type="ARBA" id="ARBA00023157"/>
    </source>
</evidence>
<dbReference type="PANTHER" id="PTHR12253">
    <property type="entry name" value="RH14732P"/>
    <property type="match status" value="1"/>
</dbReference>
<feature type="domain" description="Phospholipase A2-like central" evidence="13">
    <location>
        <begin position="385"/>
        <end position="454"/>
    </location>
</feature>
<keyword evidence="6" id="KW-0479">Metal-binding</keyword>
<dbReference type="Gene3D" id="1.20.90.10">
    <property type="entry name" value="Phospholipase A2 domain"/>
    <property type="match status" value="2"/>
</dbReference>
<evidence type="ECO:0000256" key="1">
    <source>
        <dbReference type="ARBA" id="ARBA00001913"/>
    </source>
</evidence>
<evidence type="ECO:0000256" key="5">
    <source>
        <dbReference type="ARBA" id="ARBA00022525"/>
    </source>
</evidence>
<evidence type="ECO:0000256" key="8">
    <source>
        <dbReference type="ARBA" id="ARBA00022837"/>
    </source>
</evidence>
<dbReference type="GO" id="GO:0050482">
    <property type="term" value="P:arachidonate secretion"/>
    <property type="evidence" value="ECO:0007669"/>
    <property type="project" value="InterPro"/>
</dbReference>